<dbReference type="AlphaFoldDB" id="A0A6J4HCW7"/>
<dbReference type="InterPro" id="IPR003848">
    <property type="entry name" value="DUF218"/>
</dbReference>
<evidence type="ECO:0000313" key="2">
    <source>
        <dbReference type="EMBL" id="CAA9220160.1"/>
    </source>
</evidence>
<dbReference type="InterPro" id="IPR014729">
    <property type="entry name" value="Rossmann-like_a/b/a_fold"/>
</dbReference>
<accession>A0A6J4HCW7</accession>
<dbReference type="CDD" id="cd06259">
    <property type="entry name" value="YdcF-like"/>
    <property type="match status" value="1"/>
</dbReference>
<dbReference type="EMBL" id="CADCTM010000074">
    <property type="protein sequence ID" value="CAA9220160.1"/>
    <property type="molecule type" value="Genomic_DNA"/>
</dbReference>
<gene>
    <name evidence="2" type="ORF">AVDCRST_MAG92-545</name>
</gene>
<proteinExistence type="predicted"/>
<organism evidence="2">
    <name type="scientific">uncultured Coleofasciculus sp</name>
    <dbReference type="NCBI Taxonomy" id="1267456"/>
    <lineage>
        <taxon>Bacteria</taxon>
        <taxon>Bacillati</taxon>
        <taxon>Cyanobacteriota</taxon>
        <taxon>Cyanophyceae</taxon>
        <taxon>Coleofasciculales</taxon>
        <taxon>Coleofasciculaceae</taxon>
        <taxon>Coleofasciculus</taxon>
        <taxon>environmental samples</taxon>
    </lineage>
</organism>
<evidence type="ECO:0000259" key="1">
    <source>
        <dbReference type="Pfam" id="PF02698"/>
    </source>
</evidence>
<name>A0A6J4HCW7_9CYAN</name>
<dbReference type="Pfam" id="PF02698">
    <property type="entry name" value="DUF218"/>
    <property type="match status" value="1"/>
</dbReference>
<sequence length="237" mass="26700">MARSKSNDGKCEDVVHKYGIYTTGFIYLFMLLKISSRQRPDLFAKTRHSKVRLLPWLLPLLAISLPWGYKAIESYVVQPEAIFVLGGAEERELYAAKIAQQHPEIPIWVSSGSSEWYTEKIFAKAGIERKRLHIDRRAVDTVTNFTTLVDELQAQGIDSVYLITSDDHMRRARVIGEVVFGSRAIVIKPLSVPSGRQSEPLEKALRDGARAILWVTTGHTGATFRDVSGLIKSKLQF</sequence>
<reference evidence="2" key="1">
    <citation type="submission" date="2020-02" db="EMBL/GenBank/DDBJ databases">
        <authorList>
            <person name="Meier V. D."/>
        </authorList>
    </citation>
    <scope>NUCLEOTIDE SEQUENCE</scope>
    <source>
        <strain evidence="2">AVDCRST_MAG92</strain>
    </source>
</reference>
<protein>
    <recommendedName>
        <fullName evidence="1">DUF218 domain-containing protein</fullName>
    </recommendedName>
</protein>
<dbReference type="Gene3D" id="3.40.50.620">
    <property type="entry name" value="HUPs"/>
    <property type="match status" value="1"/>
</dbReference>
<feature type="domain" description="DUF218" evidence="1">
    <location>
        <begin position="80"/>
        <end position="179"/>
    </location>
</feature>